<dbReference type="KEGG" id="pca:Pcar_2209"/>
<dbReference type="RefSeq" id="WP_011341963.1">
    <property type="nucleotide sequence ID" value="NC_007498.2"/>
</dbReference>
<name>Q3A2F9_SYNC1</name>
<dbReference type="Proteomes" id="UP000002534">
    <property type="component" value="Chromosome"/>
</dbReference>
<dbReference type="EMBL" id="CP000142">
    <property type="protein sequence ID" value="ABA89448.1"/>
    <property type="molecule type" value="Genomic_DNA"/>
</dbReference>
<accession>Q3A2F9</accession>
<reference evidence="2 3" key="2">
    <citation type="journal article" date="2012" name="BMC Genomics">
        <title>The genome of Pelobacter carbinolicus reveals surprising metabolic capabilities and physiological features.</title>
        <authorList>
            <person name="Aklujkar M."/>
            <person name="Haveman S.A."/>
            <person name="Didonato R.Jr."/>
            <person name="Chertkov O."/>
            <person name="Han C.S."/>
            <person name="Land M.L."/>
            <person name="Brown P."/>
            <person name="Lovley D.R."/>
        </authorList>
    </citation>
    <scope>NUCLEOTIDE SEQUENCE [LARGE SCALE GENOMIC DNA]</scope>
    <source>
        <strain evidence="3">DSM 2380 / NBRC 103641 / GraBd1</strain>
    </source>
</reference>
<sequence length="107" mass="11982">MSFSSQRALPGVGSGSAFWQRFSVGQFLLFLVALVGAGVFYIWSCSQLIELGYAISSCESQLLELQREENCLRLEVATLKNPAHLERVASRTLDLHYPEPHQVIIVR</sequence>
<keyword evidence="1" id="KW-0472">Membrane</keyword>
<reference evidence="3" key="1">
    <citation type="submission" date="2005-10" db="EMBL/GenBank/DDBJ databases">
        <title>Complete sequence of Pelobacter carbinolicus DSM 2380.</title>
        <authorList>
            <person name="Copeland A."/>
            <person name="Lucas S."/>
            <person name="Lapidus A."/>
            <person name="Barry K."/>
            <person name="Detter J.C."/>
            <person name="Glavina T."/>
            <person name="Hammon N."/>
            <person name="Israni S."/>
            <person name="Pitluck S."/>
            <person name="Chertkov O."/>
            <person name="Schmutz J."/>
            <person name="Larimer F."/>
            <person name="Land M."/>
            <person name="Kyrpides N."/>
            <person name="Ivanova N."/>
            <person name="Richardson P."/>
        </authorList>
    </citation>
    <scope>NUCLEOTIDE SEQUENCE [LARGE SCALE GENOMIC DNA]</scope>
    <source>
        <strain evidence="3">DSM 2380 / NBRC 103641 / GraBd1</strain>
    </source>
</reference>
<keyword evidence="1" id="KW-0812">Transmembrane</keyword>
<dbReference type="STRING" id="338963.Pcar_2209"/>
<dbReference type="GO" id="GO:0051301">
    <property type="term" value="P:cell division"/>
    <property type="evidence" value="ECO:0007669"/>
    <property type="project" value="UniProtKB-KW"/>
</dbReference>
<dbReference type="AlphaFoldDB" id="Q3A2F9"/>
<keyword evidence="2" id="KW-0132">Cell division</keyword>
<keyword evidence="2" id="KW-0131">Cell cycle</keyword>
<protein>
    <submittedName>
        <fullName evidence="2">Cell division septum formation protein FtsL, putative</fullName>
    </submittedName>
</protein>
<evidence type="ECO:0000313" key="2">
    <source>
        <dbReference type="EMBL" id="ABA89448.1"/>
    </source>
</evidence>
<organism evidence="2 3">
    <name type="scientific">Syntrophotalea carbinolica (strain DSM 2380 / NBRC 103641 / GraBd1)</name>
    <name type="common">Pelobacter carbinolicus</name>
    <dbReference type="NCBI Taxonomy" id="338963"/>
    <lineage>
        <taxon>Bacteria</taxon>
        <taxon>Pseudomonadati</taxon>
        <taxon>Thermodesulfobacteriota</taxon>
        <taxon>Desulfuromonadia</taxon>
        <taxon>Desulfuromonadales</taxon>
        <taxon>Syntrophotaleaceae</taxon>
        <taxon>Syntrophotalea</taxon>
    </lineage>
</organism>
<evidence type="ECO:0000256" key="1">
    <source>
        <dbReference type="SAM" id="Phobius"/>
    </source>
</evidence>
<evidence type="ECO:0000313" key="3">
    <source>
        <dbReference type="Proteomes" id="UP000002534"/>
    </source>
</evidence>
<feature type="transmembrane region" description="Helical" evidence="1">
    <location>
        <begin position="24"/>
        <end position="43"/>
    </location>
</feature>
<keyword evidence="1" id="KW-1133">Transmembrane helix</keyword>
<dbReference type="OrthoDB" id="5520672at2"/>
<proteinExistence type="predicted"/>
<gene>
    <name evidence="2" type="primary">ftsL</name>
    <name evidence="2" type="ordered locus">Pcar_2209</name>
</gene>
<dbReference type="eggNOG" id="COG3116">
    <property type="taxonomic scope" value="Bacteria"/>
</dbReference>
<keyword evidence="3" id="KW-1185">Reference proteome</keyword>
<dbReference type="HOGENOM" id="CLU_2207520_0_0_7"/>